<evidence type="ECO:0000256" key="1">
    <source>
        <dbReference type="SAM" id="Coils"/>
    </source>
</evidence>
<dbReference type="EMBL" id="JBBAXC010000002">
    <property type="protein sequence ID" value="MEI5906150.1"/>
    <property type="molecule type" value="Genomic_DNA"/>
</dbReference>
<dbReference type="Proteomes" id="UP001312865">
    <property type="component" value="Unassembled WGS sequence"/>
</dbReference>
<dbReference type="Gene3D" id="6.10.140.1110">
    <property type="match status" value="1"/>
</dbReference>
<dbReference type="RefSeq" id="WP_336585568.1">
    <property type="nucleotide sequence ID" value="NZ_JBBAXC010000002.1"/>
</dbReference>
<evidence type="ECO:0000313" key="2">
    <source>
        <dbReference type="EMBL" id="MEI5906150.1"/>
    </source>
</evidence>
<accession>A0ABU8HA22</accession>
<sequence>MKILQNVIVKQILTKDSKEKLYKQYEEGKTQLQKEIDQFKFELKKQEKLKKFSPKSLKVHFEKEISGREEKIKLFDFQIKQLDILPIGSELKDQELQSILEVKEGDNWENVIAGKTIVVKDGIVSEIRER</sequence>
<evidence type="ECO:0000313" key="3">
    <source>
        <dbReference type="Proteomes" id="UP001312865"/>
    </source>
</evidence>
<dbReference type="Pfam" id="PF11068">
    <property type="entry name" value="YlqD"/>
    <property type="match status" value="1"/>
</dbReference>
<keyword evidence="3" id="KW-1185">Reference proteome</keyword>
<name>A0ABU8HA22_9BACI</name>
<reference evidence="2 3" key="1">
    <citation type="journal article" date="2018" name="J. Microbiol.">
        <title>Bacillus spongiae sp. nov., isolated from sponge of Jeju Island.</title>
        <authorList>
            <person name="Lee G.E."/>
            <person name="Im W.T."/>
            <person name="Park J.S."/>
        </authorList>
    </citation>
    <scope>NUCLEOTIDE SEQUENCE [LARGE SCALE GENOMIC DNA]</scope>
    <source>
        <strain evidence="2 3">135PIL107-10</strain>
    </source>
</reference>
<proteinExistence type="predicted"/>
<comment type="caution">
    <text evidence="2">The sequence shown here is derived from an EMBL/GenBank/DDBJ whole genome shotgun (WGS) entry which is preliminary data.</text>
</comment>
<organism evidence="2 3">
    <name type="scientific">Bacillus spongiae</name>
    <dbReference type="NCBI Taxonomy" id="2683610"/>
    <lineage>
        <taxon>Bacteria</taxon>
        <taxon>Bacillati</taxon>
        <taxon>Bacillota</taxon>
        <taxon>Bacilli</taxon>
        <taxon>Bacillales</taxon>
        <taxon>Bacillaceae</taxon>
        <taxon>Bacillus</taxon>
    </lineage>
</organism>
<gene>
    <name evidence="2" type="ORF">WAK64_03570</name>
</gene>
<protein>
    <submittedName>
        <fullName evidence="2">YlqD family protein</fullName>
    </submittedName>
</protein>
<keyword evidence="1" id="KW-0175">Coiled coil</keyword>
<feature type="coiled-coil region" evidence="1">
    <location>
        <begin position="15"/>
        <end position="49"/>
    </location>
</feature>
<dbReference type="InterPro" id="IPR021297">
    <property type="entry name" value="YlqD"/>
</dbReference>